<dbReference type="Gene3D" id="1.25.10.10">
    <property type="entry name" value="Leucine-rich Repeat Variant"/>
    <property type="match status" value="1"/>
</dbReference>
<dbReference type="PANTHER" id="PTHR12354">
    <property type="entry name" value="INTERFERON-RELATED DEVELOPMENTAL REGULATOR"/>
    <property type="match status" value="1"/>
</dbReference>
<dbReference type="InterPro" id="IPR016024">
    <property type="entry name" value="ARM-type_fold"/>
</dbReference>
<feature type="compositionally biased region" description="Basic residues" evidence="2">
    <location>
        <begin position="445"/>
        <end position="455"/>
    </location>
</feature>
<proteinExistence type="inferred from homology"/>
<evidence type="ECO:0000256" key="1">
    <source>
        <dbReference type="ARBA" id="ARBA00008828"/>
    </source>
</evidence>
<reference evidence="4" key="1">
    <citation type="submission" date="2021-01" db="EMBL/GenBank/DDBJ databases">
        <authorList>
            <person name="Corre E."/>
            <person name="Pelletier E."/>
            <person name="Niang G."/>
            <person name="Scheremetjew M."/>
            <person name="Finn R."/>
            <person name="Kale V."/>
            <person name="Holt S."/>
            <person name="Cochrane G."/>
            <person name="Meng A."/>
            <person name="Brown T."/>
            <person name="Cohen L."/>
        </authorList>
    </citation>
    <scope>NUCLEOTIDE SEQUENCE</scope>
    <source>
        <strain evidence="4">CCMP3107</strain>
    </source>
</reference>
<dbReference type="InterPro" id="IPR011989">
    <property type="entry name" value="ARM-like"/>
</dbReference>
<feature type="region of interest" description="Disordered" evidence="2">
    <location>
        <begin position="1"/>
        <end position="79"/>
    </location>
</feature>
<evidence type="ECO:0000256" key="2">
    <source>
        <dbReference type="SAM" id="MobiDB-lite"/>
    </source>
</evidence>
<evidence type="ECO:0000259" key="3">
    <source>
        <dbReference type="Pfam" id="PF05004"/>
    </source>
</evidence>
<dbReference type="PANTHER" id="PTHR12354:SF1">
    <property type="entry name" value="INTERFERON-RELATED DEVELOPMENTAL REGULATOR 1"/>
    <property type="match status" value="1"/>
</dbReference>
<sequence>MGKKRGGRRSERQSSTARSEGEKQDEGGSESGSYISNRTWEEEHDQLDEENGIPPMSAGAHSPLPRSRAQRSGSGEKDDTLADILEALAEKRSTTREEQLGVLYEHMLAAPSAEGVYAARAEILERLLASLGKGGAEAVLACRAAGAFCVVLGPDEQEVFRALRRRLERLVTRGEDDEARTAAIRALAVGCFICSSVHHDTLELLELFVDLLQGTSQGEPLMDESVPAALEAWGLLATTAGEEYMQETGGPVVVPLCLEQLQGGGAGVETRMAAAEVLALVYEALHPKEEEPDPEDWRAEQARRRAVAAGELVEEVPEEDPFMAEQWAEAVGVLGRLQAESSKRVSKRDRKEQRSVVRDVRAFLEDGETPEETISFQGGSITVTSWERFCQVNALRAACRGGFQNQLQTNAVVQEILAEDYAAAHSAVDKKAYYAKSSSMNKERTQHRRGARQRRQAAQQAFLDG</sequence>
<evidence type="ECO:0000313" key="4">
    <source>
        <dbReference type="EMBL" id="CAE0627194.1"/>
    </source>
</evidence>
<feature type="region of interest" description="Disordered" evidence="2">
    <location>
        <begin position="435"/>
        <end position="465"/>
    </location>
</feature>
<dbReference type="InterPro" id="IPR039777">
    <property type="entry name" value="IFRD"/>
</dbReference>
<organism evidence="4">
    <name type="scientific">Heterosigma akashiwo</name>
    <name type="common">Chromophytic alga</name>
    <name type="synonym">Heterosigma carterae</name>
    <dbReference type="NCBI Taxonomy" id="2829"/>
    <lineage>
        <taxon>Eukaryota</taxon>
        <taxon>Sar</taxon>
        <taxon>Stramenopiles</taxon>
        <taxon>Ochrophyta</taxon>
        <taxon>Raphidophyceae</taxon>
        <taxon>Chattonellales</taxon>
        <taxon>Chattonellaceae</taxon>
        <taxon>Heterosigma</taxon>
    </lineage>
</organism>
<gene>
    <name evidence="4" type="ORF">HAKA00212_LOCUS5872</name>
</gene>
<feature type="compositionally biased region" description="Low complexity" evidence="2">
    <location>
        <begin position="456"/>
        <end position="465"/>
    </location>
</feature>
<dbReference type="Pfam" id="PF05004">
    <property type="entry name" value="IFRD"/>
    <property type="match status" value="1"/>
</dbReference>
<name>A0A7S3XM20_HETAK</name>
<accession>A0A7S3XM20</accession>
<dbReference type="InterPro" id="IPR007701">
    <property type="entry name" value="Interferon-rel_develop_reg_N"/>
</dbReference>
<dbReference type="SUPFAM" id="SSF48371">
    <property type="entry name" value="ARM repeat"/>
    <property type="match status" value="1"/>
</dbReference>
<dbReference type="AlphaFoldDB" id="A0A7S3XM20"/>
<protein>
    <recommendedName>
        <fullName evidence="3">Interferon-related developmental regulator N-terminal domain-containing protein</fullName>
    </recommendedName>
</protein>
<feature type="domain" description="Interferon-related developmental regulator N-terminal" evidence="3">
    <location>
        <begin position="72"/>
        <end position="365"/>
    </location>
</feature>
<feature type="compositionally biased region" description="Acidic residues" evidence="2">
    <location>
        <begin position="42"/>
        <end position="51"/>
    </location>
</feature>
<dbReference type="EMBL" id="HBIU01012925">
    <property type="protein sequence ID" value="CAE0627194.1"/>
    <property type="molecule type" value="Transcribed_RNA"/>
</dbReference>
<comment type="similarity">
    <text evidence="1">Belongs to the IFRD family.</text>
</comment>